<organism evidence="4 5">
    <name type="scientific">Orchesella dallaii</name>
    <dbReference type="NCBI Taxonomy" id="48710"/>
    <lineage>
        <taxon>Eukaryota</taxon>
        <taxon>Metazoa</taxon>
        <taxon>Ecdysozoa</taxon>
        <taxon>Arthropoda</taxon>
        <taxon>Hexapoda</taxon>
        <taxon>Collembola</taxon>
        <taxon>Entomobryomorpha</taxon>
        <taxon>Entomobryoidea</taxon>
        <taxon>Orchesellidae</taxon>
        <taxon>Orchesellinae</taxon>
        <taxon>Orchesella</taxon>
    </lineage>
</organism>
<proteinExistence type="predicted"/>
<evidence type="ECO:0000256" key="2">
    <source>
        <dbReference type="SAM" id="MobiDB-lite"/>
    </source>
</evidence>
<comment type="caution">
    <text evidence="4">The sequence shown here is derived from an EMBL/GenBank/DDBJ whole genome shotgun (WGS) entry which is preliminary data.</text>
</comment>
<evidence type="ECO:0000259" key="3">
    <source>
        <dbReference type="PROSITE" id="PS50835"/>
    </source>
</evidence>
<dbReference type="InterPro" id="IPR007110">
    <property type="entry name" value="Ig-like_dom"/>
</dbReference>
<evidence type="ECO:0000256" key="1">
    <source>
        <dbReference type="ARBA" id="ARBA00023157"/>
    </source>
</evidence>
<dbReference type="SUPFAM" id="SSF48726">
    <property type="entry name" value="Immunoglobulin"/>
    <property type="match status" value="2"/>
</dbReference>
<dbReference type="InterPro" id="IPR013783">
    <property type="entry name" value="Ig-like_fold"/>
</dbReference>
<name>A0ABP1QTI4_9HEXA</name>
<dbReference type="PROSITE" id="PS50835">
    <property type="entry name" value="IG_LIKE"/>
    <property type="match status" value="1"/>
</dbReference>
<gene>
    <name evidence="4" type="ORF">ODALV1_LOCUS14617</name>
</gene>
<keyword evidence="5" id="KW-1185">Reference proteome</keyword>
<sequence>MKERRRMYIFEMIPTWTLTLSILAAFFHGVTMLRLVDLKVPPYTIRGQPVRLECHYDLEGEALYSVKWFKDDKEFFRFLPEDDPPAQIFNQQGVYVDLPNSSDTAVVLKAVDINGSGQYRCEVSGEAPSFKTVTNQKVMVVVDLPDASGPQIEGVRPRYQIGDTVRINCTSSRSRPAAKLSWYINQEPAEESFLRYHPIIQDEEGLQTSMLGLEFKVRQKHFKKGDLKMKCLATIDTLYWRSNEQSVEGDRPQKAPVLESRETYSPDASAATAIKLISKGHMILLLAASLSVNLFSRLYVKDALILSLFVSMLETLWCSNKAERDGSTSRCCNEKRISSESIPTGVDDESRSSPWKKNTLPNTSSTDEALQSSSWNLNLVKFNVIFKKSVINVQ</sequence>
<evidence type="ECO:0000313" key="5">
    <source>
        <dbReference type="Proteomes" id="UP001642540"/>
    </source>
</evidence>
<dbReference type="PANTHER" id="PTHR21261">
    <property type="entry name" value="BEAT PROTEIN"/>
    <property type="match status" value="1"/>
</dbReference>
<dbReference type="Pfam" id="PF08205">
    <property type="entry name" value="C2-set_2"/>
    <property type="match status" value="1"/>
</dbReference>
<evidence type="ECO:0000313" key="4">
    <source>
        <dbReference type="EMBL" id="CAL8110983.1"/>
    </source>
</evidence>
<dbReference type="Gene3D" id="2.60.40.10">
    <property type="entry name" value="Immunoglobulins"/>
    <property type="match status" value="2"/>
</dbReference>
<feature type="compositionally biased region" description="Polar residues" evidence="2">
    <location>
        <begin position="352"/>
        <end position="366"/>
    </location>
</feature>
<protein>
    <recommendedName>
        <fullName evidence="3">Ig-like domain-containing protein</fullName>
    </recommendedName>
</protein>
<feature type="region of interest" description="Disordered" evidence="2">
    <location>
        <begin position="341"/>
        <end position="366"/>
    </location>
</feature>
<dbReference type="InterPro" id="IPR036179">
    <property type="entry name" value="Ig-like_dom_sf"/>
</dbReference>
<dbReference type="EMBL" id="CAXLJM020000046">
    <property type="protein sequence ID" value="CAL8110983.1"/>
    <property type="molecule type" value="Genomic_DNA"/>
</dbReference>
<reference evidence="4 5" key="1">
    <citation type="submission" date="2024-08" db="EMBL/GenBank/DDBJ databases">
        <authorList>
            <person name="Cucini C."/>
            <person name="Frati F."/>
        </authorList>
    </citation>
    <scope>NUCLEOTIDE SEQUENCE [LARGE SCALE GENOMIC DNA]</scope>
</reference>
<feature type="domain" description="Ig-like" evidence="3">
    <location>
        <begin position="14"/>
        <end position="134"/>
    </location>
</feature>
<dbReference type="InterPro" id="IPR013162">
    <property type="entry name" value="CD80_C2-set"/>
</dbReference>
<dbReference type="Proteomes" id="UP001642540">
    <property type="component" value="Unassembled WGS sequence"/>
</dbReference>
<keyword evidence="1" id="KW-1015">Disulfide bond</keyword>
<dbReference type="PANTHER" id="PTHR21261:SF15">
    <property type="entry name" value="BEATEN PATH IIIA, ISOFORM D-RELATED"/>
    <property type="match status" value="1"/>
</dbReference>
<accession>A0ABP1QTI4</accession>